<dbReference type="EMBL" id="JAUSRB010000002">
    <property type="protein sequence ID" value="MDP9868636.1"/>
    <property type="molecule type" value="Genomic_DNA"/>
</dbReference>
<dbReference type="Gene3D" id="1.25.40.10">
    <property type="entry name" value="Tetratricopeptide repeat domain"/>
    <property type="match status" value="3"/>
</dbReference>
<dbReference type="Proteomes" id="UP001230426">
    <property type="component" value="Unassembled WGS sequence"/>
</dbReference>
<dbReference type="PANTHER" id="PTHR46082:SF6">
    <property type="entry name" value="AAA+ ATPASE DOMAIN-CONTAINING PROTEIN-RELATED"/>
    <property type="match status" value="1"/>
</dbReference>
<dbReference type="InterPro" id="IPR056681">
    <property type="entry name" value="DUF7779"/>
</dbReference>
<feature type="domain" description="DUF7779" evidence="3">
    <location>
        <begin position="415"/>
        <end position="493"/>
    </location>
</feature>
<comment type="caution">
    <text evidence="4">The sequence shown here is derived from an EMBL/GenBank/DDBJ whole genome shotgun (WGS) entry which is preliminary data.</text>
</comment>
<evidence type="ECO:0000259" key="3">
    <source>
        <dbReference type="Pfam" id="PF25000"/>
    </source>
</evidence>
<sequence length="975" mass="102303">MVAAVVVAVSVLALATGLVGFFADPLHLPDAALDVLDKRASVLSLFVGIAGLAVAGVGLLRQQTPPSSDAPAAPAVSSSGPGSPVVGGAMSGGMVVGQVSGGTTAGPGGAAAGGQRAVAVAGDLTAGMLITGDGATITTTAAQMRPPLPPIGAVEVPAAGLAGLPRRPAGVFVGRQEQLERLEPALRSGPGVITQAVVGLGGIGKSELALQYAHRHRDAYRLVWWITAETPEQIQAGLAELGRALCAGVASNAAAQAPAEEAEAWALAWLAAHDDWLVVFDNAADAEDLQPCLGRLRAGHVLVTSRRAVGWQDVGEVLQLGVLPQADAVQLLLEVIGAETTVDRASAGELAAELGELPLALKQAGAYIAATPGMDPATYLGLLRTTPVRALSADPRRDTATDRVVARVWQVTCARIEQIDPRAMRLLQALACYAPDDLPCEVLTGFEGGDAAVIADALGVLASYSMINRSRDGRAVSVHRLVQAVTLAALPDDARTIARAAAADLLQAALPDDPERISSWPLYARLLPHAQAVLDAGSDAMRAILNYLGASGDYRSAQALQHRRYTVLHHARGPEHPQTLTAQANLAFWTGRAGDAVGARDQFAALLPVRERVSGPEHPQTLTDRANLARWTGEAGDAARARDQFAALLPVRERVSGPEHRQMLTARANLAFWTGRAGDAVGARDQFAALLPVRERVSGPEHPQTLTDRANLARWTGEAGDAARARDQFAALLPVRERVLGPEHPQTLTDRANLARWTGEAGDAARARDQFAALLPVRERVLGPEHPEALTARANLAFWTGRTGDAVGARGLFAALLPIVERVSGPEHPETLTARANLAGWTGEAGDAVGARDQFAALLPVRERVSGPEHPQTLTDRANLAFWTGRTGDAVGARDQYAALLPVRERVSGPEHPQTLTARANLARWTGRAGDAVGARDQYAALLPVRERVLGPEHPQTLTARANLAFWTKEAEGRP</sequence>
<dbReference type="RefSeq" id="WP_306871723.1">
    <property type="nucleotide sequence ID" value="NZ_JAUSRB010000002.1"/>
</dbReference>
<keyword evidence="2" id="KW-1133">Transmembrane helix</keyword>
<organism evidence="4 5">
    <name type="scientific">Streptosporangium brasiliense</name>
    <dbReference type="NCBI Taxonomy" id="47480"/>
    <lineage>
        <taxon>Bacteria</taxon>
        <taxon>Bacillati</taxon>
        <taxon>Actinomycetota</taxon>
        <taxon>Actinomycetes</taxon>
        <taxon>Streptosporangiales</taxon>
        <taxon>Streptosporangiaceae</taxon>
        <taxon>Streptosporangium</taxon>
    </lineage>
</organism>
<keyword evidence="5" id="KW-1185">Reference proteome</keyword>
<dbReference type="InterPro" id="IPR027417">
    <property type="entry name" value="P-loop_NTPase"/>
</dbReference>
<dbReference type="PANTHER" id="PTHR46082">
    <property type="entry name" value="ATP/GTP-BINDING PROTEIN-RELATED"/>
    <property type="match status" value="1"/>
</dbReference>
<dbReference type="SUPFAM" id="SSF52540">
    <property type="entry name" value="P-loop containing nucleoside triphosphate hydrolases"/>
    <property type="match status" value="1"/>
</dbReference>
<dbReference type="Gene3D" id="3.40.50.300">
    <property type="entry name" value="P-loop containing nucleotide triphosphate hydrolases"/>
    <property type="match status" value="1"/>
</dbReference>
<reference evidence="4 5" key="1">
    <citation type="submission" date="2023-07" db="EMBL/GenBank/DDBJ databases">
        <title>Sequencing the genomes of 1000 actinobacteria strains.</title>
        <authorList>
            <person name="Klenk H.-P."/>
        </authorList>
    </citation>
    <scope>NUCLEOTIDE SEQUENCE [LARGE SCALE GENOMIC DNA]</scope>
    <source>
        <strain evidence="4 5">DSM 44109</strain>
    </source>
</reference>
<dbReference type="Pfam" id="PF25000">
    <property type="entry name" value="DUF7779"/>
    <property type="match status" value="1"/>
</dbReference>
<evidence type="ECO:0000256" key="1">
    <source>
        <dbReference type="SAM" id="MobiDB-lite"/>
    </source>
</evidence>
<proteinExistence type="predicted"/>
<keyword evidence="2" id="KW-0812">Transmembrane</keyword>
<protein>
    <submittedName>
        <fullName evidence="4">Tetratricopeptide (TPR) repeat protein</fullName>
    </submittedName>
</protein>
<dbReference type="Pfam" id="PF13374">
    <property type="entry name" value="TPR_10"/>
    <property type="match status" value="5"/>
</dbReference>
<name>A0ABT9RH86_9ACTN</name>
<evidence type="ECO:0000313" key="4">
    <source>
        <dbReference type="EMBL" id="MDP9868636.1"/>
    </source>
</evidence>
<evidence type="ECO:0000256" key="2">
    <source>
        <dbReference type="SAM" id="Phobius"/>
    </source>
</evidence>
<gene>
    <name evidence="4" type="ORF">J2S55_007902</name>
</gene>
<evidence type="ECO:0000313" key="5">
    <source>
        <dbReference type="Proteomes" id="UP001230426"/>
    </source>
</evidence>
<feature type="transmembrane region" description="Helical" evidence="2">
    <location>
        <begin position="41"/>
        <end position="60"/>
    </location>
</feature>
<dbReference type="Pfam" id="PF13424">
    <property type="entry name" value="TPR_12"/>
    <property type="match status" value="2"/>
</dbReference>
<dbReference type="InterPro" id="IPR053137">
    <property type="entry name" value="NLR-like"/>
</dbReference>
<dbReference type="SUPFAM" id="SSF48452">
    <property type="entry name" value="TPR-like"/>
    <property type="match status" value="3"/>
</dbReference>
<dbReference type="InterPro" id="IPR011990">
    <property type="entry name" value="TPR-like_helical_dom_sf"/>
</dbReference>
<feature type="region of interest" description="Disordered" evidence="1">
    <location>
        <begin position="63"/>
        <end position="83"/>
    </location>
</feature>
<keyword evidence="2" id="KW-0472">Membrane</keyword>
<accession>A0ABT9RH86</accession>